<accession>F0S6M7</accession>
<dbReference type="InterPro" id="IPR016181">
    <property type="entry name" value="Acyl_CoA_acyltransferase"/>
</dbReference>
<dbReference type="Pfam" id="PF13673">
    <property type="entry name" value="Acetyltransf_10"/>
    <property type="match status" value="1"/>
</dbReference>
<dbReference type="KEGG" id="psn:Pedsa_0522"/>
<proteinExistence type="predicted"/>
<reference evidence="2 3" key="1">
    <citation type="journal article" date="2011" name="Stand. Genomic Sci.">
        <title>Complete genome sequence of the gliding, heparinolytic Pedobacter saltans type strain (113).</title>
        <authorList>
            <person name="Liolios K."/>
            <person name="Sikorski J."/>
            <person name="Lu M."/>
            <person name="Nolan M."/>
            <person name="Lapidus A."/>
            <person name="Lucas S."/>
            <person name="Hammon N."/>
            <person name="Deshpande S."/>
            <person name="Cheng J.F."/>
            <person name="Tapia R."/>
            <person name="Han C."/>
            <person name="Goodwin L."/>
            <person name="Pitluck S."/>
            <person name="Huntemann M."/>
            <person name="Ivanova N."/>
            <person name="Pagani I."/>
            <person name="Mavromatis K."/>
            <person name="Ovchinikova G."/>
            <person name="Pati A."/>
            <person name="Chen A."/>
            <person name="Palaniappan K."/>
            <person name="Land M."/>
            <person name="Hauser L."/>
            <person name="Brambilla E.M."/>
            <person name="Kotsyurbenko O."/>
            <person name="Rohde M."/>
            <person name="Tindall B.J."/>
            <person name="Abt B."/>
            <person name="Goker M."/>
            <person name="Detter J.C."/>
            <person name="Woyke T."/>
            <person name="Bristow J."/>
            <person name="Eisen J.A."/>
            <person name="Markowitz V."/>
            <person name="Hugenholtz P."/>
            <person name="Klenk H.P."/>
            <person name="Kyrpides N.C."/>
        </authorList>
    </citation>
    <scope>NUCLEOTIDE SEQUENCE [LARGE SCALE GENOMIC DNA]</scope>
    <source>
        <strain evidence="3">ATCC 51119 / DSM 12145 / JCM 21818 / LMG 10337 / NBRC 100064 / NCIMB 13643</strain>
    </source>
</reference>
<dbReference type="PROSITE" id="PS51186">
    <property type="entry name" value="GNAT"/>
    <property type="match status" value="1"/>
</dbReference>
<dbReference type="AlphaFoldDB" id="F0S6M7"/>
<gene>
    <name evidence="2" type="ordered locus">Pedsa_0522</name>
</gene>
<evidence type="ECO:0000313" key="3">
    <source>
        <dbReference type="Proteomes" id="UP000000310"/>
    </source>
</evidence>
<dbReference type="OrthoDB" id="961272at2"/>
<keyword evidence="3" id="KW-1185">Reference proteome</keyword>
<dbReference type="CDD" id="cd04301">
    <property type="entry name" value="NAT_SF"/>
    <property type="match status" value="1"/>
</dbReference>
<organism evidence="2 3">
    <name type="scientific">Pseudopedobacter saltans (strain ATCC 51119 / DSM 12145 / JCM 21818 / CCUG 39354 / LMG 10337 / NBRC 100064 / NCIMB 13643)</name>
    <name type="common">Pedobacter saltans</name>
    <dbReference type="NCBI Taxonomy" id="762903"/>
    <lineage>
        <taxon>Bacteria</taxon>
        <taxon>Pseudomonadati</taxon>
        <taxon>Bacteroidota</taxon>
        <taxon>Sphingobacteriia</taxon>
        <taxon>Sphingobacteriales</taxon>
        <taxon>Sphingobacteriaceae</taxon>
        <taxon>Pseudopedobacter</taxon>
    </lineage>
</organism>
<dbReference type="RefSeq" id="WP_013631606.1">
    <property type="nucleotide sequence ID" value="NC_015177.1"/>
</dbReference>
<dbReference type="GO" id="GO:0016747">
    <property type="term" value="F:acyltransferase activity, transferring groups other than amino-acyl groups"/>
    <property type="evidence" value="ECO:0007669"/>
    <property type="project" value="InterPro"/>
</dbReference>
<sequence length="154" mass="18065">MDFNIRAYEQKDREPLLKILKQNVPLHFAELEVADFNNYLDEYVECYFVVESGITLIGAGGINLDKENNNAKISWDFISPDYQGKGIGSKLLKYRINIIQSMPDIKQIIVRTSQTAYQFYQKNGFVLEKVEKNYWADGFDLYYMTYFNSLVIRK</sequence>
<dbReference type="InterPro" id="IPR000182">
    <property type="entry name" value="GNAT_dom"/>
</dbReference>
<name>F0S6M7_PSESL</name>
<dbReference type="EMBL" id="CP002545">
    <property type="protein sequence ID" value="ADY51103.1"/>
    <property type="molecule type" value="Genomic_DNA"/>
</dbReference>
<protein>
    <submittedName>
        <fullName evidence="2">GCN5-related N-acetyltransferase</fullName>
    </submittedName>
</protein>
<feature type="domain" description="N-acetyltransferase" evidence="1">
    <location>
        <begin position="3"/>
        <end position="149"/>
    </location>
</feature>
<dbReference type="HOGENOM" id="CLU_119554_0_0_10"/>
<reference evidence="3" key="2">
    <citation type="submission" date="2011-02" db="EMBL/GenBank/DDBJ databases">
        <title>The complete genome of Pedobacter saltans DSM 12145.</title>
        <authorList>
            <consortium name="US DOE Joint Genome Institute (JGI-PGF)"/>
            <person name="Lucas S."/>
            <person name="Copeland A."/>
            <person name="Lapidus A."/>
            <person name="Bruce D."/>
            <person name="Goodwin L."/>
            <person name="Pitluck S."/>
            <person name="Kyrpides N."/>
            <person name="Mavromatis K."/>
            <person name="Pagani I."/>
            <person name="Ivanova N."/>
            <person name="Ovchinnikova G."/>
            <person name="Lu M."/>
            <person name="Detter J.C."/>
            <person name="Han C."/>
            <person name="Land M."/>
            <person name="Hauser L."/>
            <person name="Markowitz V."/>
            <person name="Cheng J.-F."/>
            <person name="Hugenholtz P."/>
            <person name="Woyke T."/>
            <person name="Wu D."/>
            <person name="Tindall B."/>
            <person name="Pomrenke H.G."/>
            <person name="Brambilla E."/>
            <person name="Klenk H.-P."/>
            <person name="Eisen J.A."/>
        </authorList>
    </citation>
    <scope>NUCLEOTIDE SEQUENCE [LARGE SCALE GENOMIC DNA]</scope>
    <source>
        <strain evidence="3">ATCC 51119 / DSM 12145 / JCM 21818 / LMG 10337 / NBRC 100064 / NCIMB 13643</strain>
    </source>
</reference>
<dbReference type="eggNOG" id="COG0456">
    <property type="taxonomic scope" value="Bacteria"/>
</dbReference>
<evidence type="ECO:0000259" key="1">
    <source>
        <dbReference type="PROSITE" id="PS51186"/>
    </source>
</evidence>
<dbReference type="SUPFAM" id="SSF55729">
    <property type="entry name" value="Acyl-CoA N-acyltransferases (Nat)"/>
    <property type="match status" value="1"/>
</dbReference>
<dbReference type="Proteomes" id="UP000000310">
    <property type="component" value="Chromosome"/>
</dbReference>
<evidence type="ECO:0000313" key="2">
    <source>
        <dbReference type="EMBL" id="ADY51103.1"/>
    </source>
</evidence>
<dbReference type="Gene3D" id="3.40.630.30">
    <property type="match status" value="1"/>
</dbReference>